<name>A0A4U6V1B3_SETVI</name>
<organism evidence="2 3">
    <name type="scientific">Setaria viridis</name>
    <name type="common">Green bristlegrass</name>
    <name type="synonym">Setaria italica subsp. viridis</name>
    <dbReference type="NCBI Taxonomy" id="4556"/>
    <lineage>
        <taxon>Eukaryota</taxon>
        <taxon>Viridiplantae</taxon>
        <taxon>Streptophyta</taxon>
        <taxon>Embryophyta</taxon>
        <taxon>Tracheophyta</taxon>
        <taxon>Spermatophyta</taxon>
        <taxon>Magnoliopsida</taxon>
        <taxon>Liliopsida</taxon>
        <taxon>Poales</taxon>
        <taxon>Poaceae</taxon>
        <taxon>PACMAD clade</taxon>
        <taxon>Panicoideae</taxon>
        <taxon>Panicodae</taxon>
        <taxon>Paniceae</taxon>
        <taxon>Cenchrinae</taxon>
        <taxon>Setaria</taxon>
    </lineage>
</organism>
<keyword evidence="3" id="KW-1185">Reference proteome</keyword>
<evidence type="ECO:0000313" key="2">
    <source>
        <dbReference type="EMBL" id="TKW21785.1"/>
    </source>
</evidence>
<feature type="signal peptide" evidence="1">
    <location>
        <begin position="1"/>
        <end position="19"/>
    </location>
</feature>
<gene>
    <name evidence="2" type="ORF">SEVIR_4G144001v2</name>
</gene>
<feature type="chain" id="PRO_5020346044" evidence="1">
    <location>
        <begin position="20"/>
        <end position="31"/>
    </location>
</feature>
<accession>A0A4U6V1B3</accession>
<reference evidence="2" key="1">
    <citation type="submission" date="2019-03" db="EMBL/GenBank/DDBJ databases">
        <title>WGS assembly of Setaria viridis.</title>
        <authorList>
            <person name="Huang P."/>
            <person name="Jenkins J."/>
            <person name="Grimwood J."/>
            <person name="Barry K."/>
            <person name="Healey A."/>
            <person name="Mamidi S."/>
            <person name="Sreedasyam A."/>
            <person name="Shu S."/>
            <person name="Feldman M."/>
            <person name="Wu J."/>
            <person name="Yu Y."/>
            <person name="Chen C."/>
            <person name="Johnson J."/>
            <person name="Rokhsar D."/>
            <person name="Baxter I."/>
            <person name="Schmutz J."/>
            <person name="Brutnell T."/>
            <person name="Kellogg E."/>
        </authorList>
    </citation>
    <scope>NUCLEOTIDE SEQUENCE [LARGE SCALE GENOMIC DNA]</scope>
</reference>
<dbReference type="AlphaFoldDB" id="A0A4U6V1B3"/>
<protein>
    <submittedName>
        <fullName evidence="2">Uncharacterized protein</fullName>
    </submittedName>
</protein>
<dbReference type="Proteomes" id="UP000298652">
    <property type="component" value="Chromosome 4"/>
</dbReference>
<dbReference type="Gramene" id="TKW21785">
    <property type="protein sequence ID" value="TKW21785"/>
    <property type="gene ID" value="SEVIR_4G144001v2"/>
</dbReference>
<evidence type="ECO:0000313" key="3">
    <source>
        <dbReference type="Proteomes" id="UP000298652"/>
    </source>
</evidence>
<sequence length="31" mass="3490">MFSFFLVFSLTACFFFLHSFPPGCLSPPACK</sequence>
<proteinExistence type="predicted"/>
<keyword evidence="1" id="KW-0732">Signal</keyword>
<dbReference type="EMBL" id="CM016555">
    <property type="protein sequence ID" value="TKW21785.1"/>
    <property type="molecule type" value="Genomic_DNA"/>
</dbReference>
<evidence type="ECO:0000256" key="1">
    <source>
        <dbReference type="SAM" id="SignalP"/>
    </source>
</evidence>